<name>A0A849ILB2_9HYPH</name>
<evidence type="ECO:0000313" key="1">
    <source>
        <dbReference type="EMBL" id="NNM74743.1"/>
    </source>
</evidence>
<dbReference type="Proteomes" id="UP000564885">
    <property type="component" value="Unassembled WGS sequence"/>
</dbReference>
<dbReference type="AlphaFoldDB" id="A0A849ILB2"/>
<sequence>MKPKPDMLKLMQRALRESGDCYTLADIRDAIKDGRMQAFTNEDDTAFVVTEIAVTPRKKFLNVIFLCGELDAVMALQPQVAEFARANGCGFLLSCGREGWAKVLPQHGWERTGVIHVLDLGGYRG</sequence>
<dbReference type="RefSeq" id="WP_171220193.1">
    <property type="nucleotide sequence ID" value="NZ_JABEPP010000006.1"/>
</dbReference>
<comment type="caution">
    <text evidence="1">The sequence shown here is derived from an EMBL/GenBank/DDBJ whole genome shotgun (WGS) entry which is preliminary data.</text>
</comment>
<organism evidence="1 2">
    <name type="scientific">Enterovirga aerilata</name>
    <dbReference type="NCBI Taxonomy" id="2730920"/>
    <lineage>
        <taxon>Bacteria</taxon>
        <taxon>Pseudomonadati</taxon>
        <taxon>Pseudomonadota</taxon>
        <taxon>Alphaproteobacteria</taxon>
        <taxon>Hyphomicrobiales</taxon>
        <taxon>Methylobacteriaceae</taxon>
        <taxon>Enterovirga</taxon>
    </lineage>
</organism>
<keyword evidence="2" id="KW-1185">Reference proteome</keyword>
<proteinExistence type="predicted"/>
<protein>
    <submittedName>
        <fullName evidence="1">Uncharacterized protein</fullName>
    </submittedName>
</protein>
<dbReference type="EMBL" id="JABEPP010000006">
    <property type="protein sequence ID" value="NNM74743.1"/>
    <property type="molecule type" value="Genomic_DNA"/>
</dbReference>
<reference evidence="1 2" key="1">
    <citation type="submission" date="2020-04" db="EMBL/GenBank/DDBJ databases">
        <title>Enterovirga sp. isolate from soil.</title>
        <authorList>
            <person name="Chea S."/>
            <person name="Kim D.-U."/>
        </authorList>
    </citation>
    <scope>NUCLEOTIDE SEQUENCE [LARGE SCALE GENOMIC DNA]</scope>
    <source>
        <strain evidence="1 2">DB1703</strain>
    </source>
</reference>
<accession>A0A849ILB2</accession>
<evidence type="ECO:0000313" key="2">
    <source>
        <dbReference type="Proteomes" id="UP000564885"/>
    </source>
</evidence>
<gene>
    <name evidence="1" type="ORF">HJG44_20490</name>
</gene>